<gene>
    <name evidence="1" type="ORF">FLB_10520</name>
</gene>
<keyword evidence="2" id="KW-1185">Reference proteome</keyword>
<evidence type="ECO:0000313" key="2">
    <source>
        <dbReference type="Proteomes" id="UP000093807"/>
    </source>
</evidence>
<accession>A0A199XT04</accession>
<dbReference type="EMBL" id="JMTM01000020">
    <property type="protein sequence ID" value="OAZ04552.1"/>
    <property type="molecule type" value="Genomic_DNA"/>
</dbReference>
<proteinExistence type="predicted"/>
<comment type="caution">
    <text evidence="1">The sequence shown here is derived from an EMBL/GenBank/DDBJ whole genome shotgun (WGS) entry which is preliminary data.</text>
</comment>
<dbReference type="Proteomes" id="UP000093807">
    <property type="component" value="Unassembled WGS sequence"/>
</dbReference>
<reference evidence="1 2" key="1">
    <citation type="submission" date="2016-06" db="EMBL/GenBank/DDBJ databases">
        <title>Draft genome sequence of Flavobacterium succinicans strain DD5b.</title>
        <authorList>
            <person name="Poehlein A."/>
            <person name="Daniel R."/>
            <person name="Simeonova D.D."/>
        </authorList>
    </citation>
    <scope>NUCLEOTIDE SEQUENCE [LARGE SCALE GENOMIC DNA]</scope>
    <source>
        <strain evidence="1 2">DD5b</strain>
    </source>
</reference>
<protein>
    <submittedName>
        <fullName evidence="1">Uncharacterized protein</fullName>
    </submittedName>
</protein>
<sequence>MVAPVVQVAFFVSEALSVKVGGALIVTSNGLEQVVTVAPTGRTTTLYKAAPKEVSFTGEVVEVCQVTPLSLEYSNPLIGSKF</sequence>
<evidence type="ECO:0000313" key="1">
    <source>
        <dbReference type="EMBL" id="OAZ04552.1"/>
    </source>
</evidence>
<dbReference type="AlphaFoldDB" id="A0A199XT04"/>
<name>A0A199XT04_9FLAO</name>
<organism evidence="1 2">
    <name type="scientific">Flavobacterium succinicans</name>
    <dbReference type="NCBI Taxonomy" id="29536"/>
    <lineage>
        <taxon>Bacteria</taxon>
        <taxon>Pseudomonadati</taxon>
        <taxon>Bacteroidota</taxon>
        <taxon>Flavobacteriia</taxon>
        <taxon>Flavobacteriales</taxon>
        <taxon>Flavobacteriaceae</taxon>
        <taxon>Flavobacterium</taxon>
    </lineage>
</organism>